<dbReference type="SUPFAM" id="SSF55347">
    <property type="entry name" value="Glyceraldehyde-3-phosphate dehydrogenase-like, C-terminal domain"/>
    <property type="match status" value="1"/>
</dbReference>
<accession>A0A7Z7LHE3</accession>
<dbReference type="Gene3D" id="3.30.360.10">
    <property type="entry name" value="Dihydrodipicolinate Reductase, domain 2"/>
    <property type="match status" value="1"/>
</dbReference>
<protein>
    <submittedName>
        <fullName evidence="3">Uncharacterized oxidoreductase YcjS</fullName>
        <ecNumber evidence="3">1.-.-.-</ecNumber>
    </submittedName>
</protein>
<dbReference type="SUPFAM" id="SSF51735">
    <property type="entry name" value="NAD(P)-binding Rossmann-fold domains"/>
    <property type="match status" value="1"/>
</dbReference>
<dbReference type="PANTHER" id="PTHR43249:SF1">
    <property type="entry name" value="D-GLUCOSIDE 3-DEHYDROGENASE"/>
    <property type="match status" value="1"/>
</dbReference>
<dbReference type="GO" id="GO:0000166">
    <property type="term" value="F:nucleotide binding"/>
    <property type="evidence" value="ECO:0007669"/>
    <property type="project" value="InterPro"/>
</dbReference>
<proteinExistence type="predicted"/>
<sequence length="348" mass="38352">MGATKLRVAFIGAGQIAEKVHLPVLSQMKDKVELVSIADTALEKAERLAGKFLIETTFQDYNEMLSRVGPDAVWVCTTNKFHASASLAALRSKCHVFCEKPPAMNEVEARQMLTAAEEEGRILSFNFNYRFRGETLAIKKFIEGGELGEIYVCTAQAIRRRGIPGWGSFTNRDLQGGGPVADIGVHMIDLALHLMDFPEPKSIVASTYRKIGNRKGIGLMGKWNPHGFTVEDSAFGLVKFRNGATMIIETAYALNTKERSVMNLHLHGDRAGASLFPPEVYTEMHGELIDINLPFIETGDGHKRSIEAFVENCFGNVLPIPTAAEACVVQKILDGFYESADLDKTIEL</sequence>
<keyword evidence="3" id="KW-0560">Oxidoreductase</keyword>
<evidence type="ECO:0000259" key="1">
    <source>
        <dbReference type="Pfam" id="PF01408"/>
    </source>
</evidence>
<reference evidence="3 4" key="1">
    <citation type="submission" date="2017-01" db="EMBL/GenBank/DDBJ databases">
        <authorList>
            <person name="Erauso G."/>
        </authorList>
    </citation>
    <scope>NUCLEOTIDE SEQUENCE [LARGE SCALE GENOMIC DNA]</scope>
    <source>
        <strain evidence="3">MESINF1</strain>
    </source>
</reference>
<dbReference type="Gene3D" id="3.40.50.720">
    <property type="entry name" value="NAD(P)-binding Rossmann-like Domain"/>
    <property type="match status" value="1"/>
</dbReference>
<gene>
    <name evidence="3" type="primary">ycjS</name>
    <name evidence="3" type="ORF">MESINF_2723</name>
</gene>
<evidence type="ECO:0000259" key="2">
    <source>
        <dbReference type="Pfam" id="PF22725"/>
    </source>
</evidence>
<dbReference type="KEGG" id="minf:MESINF_2723"/>
<dbReference type="InterPro" id="IPR000683">
    <property type="entry name" value="Gfo/Idh/MocA-like_OxRdtase_N"/>
</dbReference>
<evidence type="ECO:0000313" key="3">
    <source>
        <dbReference type="EMBL" id="SSC14163.1"/>
    </source>
</evidence>
<name>A0A7Z7LHE3_9BACT</name>
<evidence type="ECO:0000313" key="4">
    <source>
        <dbReference type="Proteomes" id="UP000250796"/>
    </source>
</evidence>
<dbReference type="Pfam" id="PF22725">
    <property type="entry name" value="GFO_IDH_MocA_C3"/>
    <property type="match status" value="1"/>
</dbReference>
<dbReference type="AlphaFoldDB" id="A0A7Z7LHE3"/>
<dbReference type="RefSeq" id="WP_169700520.1">
    <property type="nucleotide sequence ID" value="NZ_LS974202.1"/>
</dbReference>
<dbReference type="InterPro" id="IPR052515">
    <property type="entry name" value="Gfo/Idh/MocA_Oxidoreductase"/>
</dbReference>
<organism evidence="3 4">
    <name type="scientific">Mesotoga infera</name>
    <dbReference type="NCBI Taxonomy" id="1236046"/>
    <lineage>
        <taxon>Bacteria</taxon>
        <taxon>Thermotogati</taxon>
        <taxon>Thermotogota</taxon>
        <taxon>Thermotogae</taxon>
        <taxon>Kosmotogales</taxon>
        <taxon>Kosmotogaceae</taxon>
        <taxon>Mesotoga</taxon>
    </lineage>
</organism>
<feature type="domain" description="Gfo/Idh/MocA-like oxidoreductase N-terminal" evidence="1">
    <location>
        <begin position="6"/>
        <end position="127"/>
    </location>
</feature>
<dbReference type="Proteomes" id="UP000250796">
    <property type="component" value="Chromosome MESINF"/>
</dbReference>
<dbReference type="InterPro" id="IPR036291">
    <property type="entry name" value="NAD(P)-bd_dom_sf"/>
</dbReference>
<dbReference type="Pfam" id="PF01408">
    <property type="entry name" value="GFO_IDH_MocA"/>
    <property type="match status" value="1"/>
</dbReference>
<dbReference type="GO" id="GO:0016491">
    <property type="term" value="F:oxidoreductase activity"/>
    <property type="evidence" value="ECO:0007669"/>
    <property type="project" value="UniProtKB-KW"/>
</dbReference>
<dbReference type="EMBL" id="LS974202">
    <property type="protein sequence ID" value="SSC14163.1"/>
    <property type="molecule type" value="Genomic_DNA"/>
</dbReference>
<keyword evidence="4" id="KW-1185">Reference proteome</keyword>
<dbReference type="InterPro" id="IPR055170">
    <property type="entry name" value="GFO_IDH_MocA-like_dom"/>
</dbReference>
<feature type="domain" description="GFO/IDH/MocA-like oxidoreductase" evidence="2">
    <location>
        <begin position="136"/>
        <end position="271"/>
    </location>
</feature>
<dbReference type="EC" id="1.-.-.-" evidence="3"/>
<dbReference type="PANTHER" id="PTHR43249">
    <property type="entry name" value="UDP-N-ACETYL-2-AMINO-2-DEOXY-D-GLUCURONATE OXIDASE"/>
    <property type="match status" value="1"/>
</dbReference>